<reference evidence="2 3" key="1">
    <citation type="submission" date="2023-10" db="EMBL/GenBank/DDBJ databases">
        <title>Phytobacter spp. The emergence of a new genus of hospital-origin enterobacteria encoding carbapenemases in Argentina.</title>
        <authorList>
            <person name="Vay C."/>
            <person name="Almuzara M."/>
            <person name="Traglia G.M."/>
            <person name="Campos J."/>
        </authorList>
    </citation>
    <scope>NUCLEOTIDE SEQUENCE [LARGE SCALE GENOMIC DNA]</scope>
    <source>
        <strain evidence="2 3">CVMA36</strain>
    </source>
</reference>
<protein>
    <recommendedName>
        <fullName evidence="1">Phage neck terminator protein gp12-like domain-containing protein</fullName>
    </recommendedName>
</protein>
<dbReference type="NCBIfam" id="NF047498">
    <property type="entry name" value="LIC_12616_fam"/>
    <property type="match status" value="1"/>
</dbReference>
<proteinExistence type="predicted"/>
<dbReference type="AlphaFoldDB" id="A0AB35RLK8"/>
<keyword evidence="3" id="KW-1185">Reference proteome</keyword>
<comment type="caution">
    <text evidence="2">The sequence shown here is derived from an EMBL/GenBank/DDBJ whole genome shotgun (WGS) entry which is preliminary data.</text>
</comment>
<feature type="domain" description="Phage neck terminator protein gp12-like" evidence="1">
    <location>
        <begin position="11"/>
        <end position="167"/>
    </location>
</feature>
<dbReference type="EMBL" id="JAWJAC010000003">
    <property type="protein sequence ID" value="MDV2861851.1"/>
    <property type="molecule type" value="Genomic_DNA"/>
</dbReference>
<dbReference type="Proteomes" id="UP001286589">
    <property type="component" value="Unassembled WGS sequence"/>
</dbReference>
<name>A0AB35RLK8_9ENTR</name>
<dbReference type="InterPro" id="IPR057087">
    <property type="entry name" value="Gp12-like"/>
</dbReference>
<evidence type="ECO:0000313" key="3">
    <source>
        <dbReference type="Proteomes" id="UP001286589"/>
    </source>
</evidence>
<gene>
    <name evidence="2" type="ORF">R0H02_05155</name>
</gene>
<evidence type="ECO:0000259" key="1">
    <source>
        <dbReference type="Pfam" id="PF23961"/>
    </source>
</evidence>
<dbReference type="RefSeq" id="WP_317101425.1">
    <property type="nucleotide sequence ID" value="NZ_JAWJAC010000003.1"/>
</dbReference>
<evidence type="ECO:0000313" key="2">
    <source>
        <dbReference type="EMBL" id="MDV2861851.1"/>
    </source>
</evidence>
<dbReference type="Pfam" id="PF23961">
    <property type="entry name" value="Phage_tail_terminator_9"/>
    <property type="match status" value="1"/>
</dbReference>
<accession>A0AB35RLK8</accession>
<sequence>MTATVDYTVDNIIDTLADFIEPLCGTCQQAQANRTPMLKDQYCIITPLRFIRMSTTENIKQDTGSPSTSAMSYTEVRRADLQIDIYGDSAGDRANILETVFRSGYAWEAIKALDARLSPLYSSDAIQAPMINAEEQWQERYTLTLSLQADITVTLPQDYFETVELTTEQADK</sequence>
<organism evidence="2 3">
    <name type="scientific">Phytobacter ursingii</name>
    <dbReference type="NCBI Taxonomy" id="1972431"/>
    <lineage>
        <taxon>Bacteria</taxon>
        <taxon>Pseudomonadati</taxon>
        <taxon>Pseudomonadota</taxon>
        <taxon>Gammaproteobacteria</taxon>
        <taxon>Enterobacterales</taxon>
        <taxon>Enterobacteriaceae</taxon>
        <taxon>Phytobacter</taxon>
    </lineage>
</organism>